<accession>A0A9W4XNG0</accession>
<proteinExistence type="predicted"/>
<evidence type="ECO:0008006" key="4">
    <source>
        <dbReference type="Google" id="ProtNLM"/>
    </source>
</evidence>
<keyword evidence="3" id="KW-1185">Reference proteome</keyword>
<evidence type="ECO:0000313" key="2">
    <source>
        <dbReference type="EMBL" id="CAI6337998.1"/>
    </source>
</evidence>
<reference evidence="2" key="1">
    <citation type="submission" date="2023-01" db="EMBL/GenBank/DDBJ databases">
        <authorList>
            <person name="Van Ghelder C."/>
            <person name="Rancurel C."/>
        </authorList>
    </citation>
    <scope>NUCLEOTIDE SEQUENCE</scope>
    <source>
        <strain evidence="2">CNCM I-4278</strain>
    </source>
</reference>
<feature type="chain" id="PRO_5040835967" description="Secreted protein" evidence="1">
    <location>
        <begin position="22"/>
        <end position="69"/>
    </location>
</feature>
<evidence type="ECO:0000256" key="1">
    <source>
        <dbReference type="SAM" id="SignalP"/>
    </source>
</evidence>
<keyword evidence="1" id="KW-0732">Signal</keyword>
<dbReference type="EMBL" id="CAOQHR010000008">
    <property type="protein sequence ID" value="CAI6337998.1"/>
    <property type="molecule type" value="Genomic_DNA"/>
</dbReference>
<comment type="caution">
    <text evidence="2">The sequence shown here is derived from an EMBL/GenBank/DDBJ whole genome shotgun (WGS) entry which is preliminary data.</text>
</comment>
<name>A0A9W4XNG0_9PLEO</name>
<organism evidence="2 3">
    <name type="scientific">Periconia digitata</name>
    <dbReference type="NCBI Taxonomy" id="1303443"/>
    <lineage>
        <taxon>Eukaryota</taxon>
        <taxon>Fungi</taxon>
        <taxon>Dikarya</taxon>
        <taxon>Ascomycota</taxon>
        <taxon>Pezizomycotina</taxon>
        <taxon>Dothideomycetes</taxon>
        <taxon>Pleosporomycetidae</taxon>
        <taxon>Pleosporales</taxon>
        <taxon>Massarineae</taxon>
        <taxon>Periconiaceae</taxon>
        <taxon>Periconia</taxon>
    </lineage>
</organism>
<protein>
    <recommendedName>
        <fullName evidence="4">Secreted protein</fullName>
    </recommendedName>
</protein>
<sequence>MMKLNLLFFLCSSPPFFFVCAIREQLQQKPSSLHTHTLPLSPFSLRSGEFLNRFLHSLLPSIFVTPNPH</sequence>
<gene>
    <name evidence="2" type="ORF">PDIGIT_LOCUS11118</name>
</gene>
<dbReference type="AlphaFoldDB" id="A0A9W4XNG0"/>
<dbReference type="Proteomes" id="UP001152607">
    <property type="component" value="Unassembled WGS sequence"/>
</dbReference>
<feature type="signal peptide" evidence="1">
    <location>
        <begin position="1"/>
        <end position="21"/>
    </location>
</feature>
<evidence type="ECO:0000313" key="3">
    <source>
        <dbReference type="Proteomes" id="UP001152607"/>
    </source>
</evidence>